<evidence type="ECO:0000256" key="1">
    <source>
        <dbReference type="ARBA" id="ARBA00022801"/>
    </source>
</evidence>
<evidence type="ECO:0000313" key="4">
    <source>
        <dbReference type="EMBL" id="HIV00636.1"/>
    </source>
</evidence>
<feature type="domain" description="PPM-type phosphatase" evidence="3">
    <location>
        <begin position="541"/>
        <end position="748"/>
    </location>
</feature>
<reference evidence="4" key="1">
    <citation type="submission" date="2020-10" db="EMBL/GenBank/DDBJ databases">
        <authorList>
            <person name="Gilroy R."/>
        </authorList>
    </citation>
    <scope>NUCLEOTIDE SEQUENCE</scope>
    <source>
        <strain evidence="4">23406</strain>
    </source>
</reference>
<dbReference type="AlphaFoldDB" id="A0A9D1ND17"/>
<proteinExistence type="predicted"/>
<evidence type="ECO:0000259" key="3">
    <source>
        <dbReference type="SMART" id="SM00331"/>
    </source>
</evidence>
<dbReference type="Gene3D" id="3.60.40.10">
    <property type="entry name" value="PPM-type phosphatase domain"/>
    <property type="match status" value="1"/>
</dbReference>
<keyword evidence="2" id="KW-0812">Transmembrane</keyword>
<feature type="transmembrane region" description="Helical" evidence="2">
    <location>
        <begin position="265"/>
        <end position="285"/>
    </location>
</feature>
<gene>
    <name evidence="4" type="ORF">IAB14_05960</name>
</gene>
<dbReference type="InterPro" id="IPR052016">
    <property type="entry name" value="Bact_Sigma-Reg"/>
</dbReference>
<dbReference type="PANTHER" id="PTHR43156">
    <property type="entry name" value="STAGE II SPORULATION PROTEIN E-RELATED"/>
    <property type="match status" value="1"/>
</dbReference>
<dbReference type="InterPro" id="IPR045768">
    <property type="entry name" value="SpoIIE_N"/>
</dbReference>
<dbReference type="InterPro" id="IPR036457">
    <property type="entry name" value="PPM-type-like_dom_sf"/>
</dbReference>
<protein>
    <submittedName>
        <fullName evidence="4">SpoIIE family protein phosphatase</fullName>
    </submittedName>
</protein>
<organism evidence="4 5">
    <name type="scientific">Candidatus Stercoripulliclostridium merdipullorum</name>
    <dbReference type="NCBI Taxonomy" id="2840952"/>
    <lineage>
        <taxon>Bacteria</taxon>
        <taxon>Bacillati</taxon>
        <taxon>Bacillota</taxon>
        <taxon>Clostridia</taxon>
        <taxon>Eubacteriales</taxon>
        <taxon>Candidatus Stercoripulliclostridium</taxon>
    </lineage>
</organism>
<feature type="transmembrane region" description="Helical" evidence="2">
    <location>
        <begin position="97"/>
        <end position="118"/>
    </location>
</feature>
<feature type="transmembrane region" description="Helical" evidence="2">
    <location>
        <begin position="65"/>
        <end position="85"/>
    </location>
</feature>
<dbReference type="EMBL" id="DVOH01000046">
    <property type="protein sequence ID" value="HIV00636.1"/>
    <property type="molecule type" value="Genomic_DNA"/>
</dbReference>
<name>A0A9D1ND17_9FIRM</name>
<dbReference type="PANTHER" id="PTHR43156:SF2">
    <property type="entry name" value="STAGE II SPORULATION PROTEIN E"/>
    <property type="match status" value="1"/>
</dbReference>
<feature type="transmembrane region" description="Helical" evidence="2">
    <location>
        <begin position="124"/>
        <end position="147"/>
    </location>
</feature>
<reference evidence="4" key="2">
    <citation type="journal article" date="2021" name="PeerJ">
        <title>Extensive microbial diversity within the chicken gut microbiome revealed by metagenomics and culture.</title>
        <authorList>
            <person name="Gilroy R."/>
            <person name="Ravi A."/>
            <person name="Getino M."/>
            <person name="Pursley I."/>
            <person name="Horton D.L."/>
            <person name="Alikhan N.F."/>
            <person name="Baker D."/>
            <person name="Gharbi K."/>
            <person name="Hall N."/>
            <person name="Watson M."/>
            <person name="Adriaenssens E.M."/>
            <person name="Foster-Nyarko E."/>
            <person name="Jarju S."/>
            <person name="Secka A."/>
            <person name="Antonio M."/>
            <person name="Oren A."/>
            <person name="Chaudhuri R.R."/>
            <person name="La Ragione R."/>
            <person name="Hildebrand F."/>
            <person name="Pallen M.J."/>
        </authorList>
    </citation>
    <scope>NUCLEOTIDE SEQUENCE</scope>
    <source>
        <strain evidence="4">23406</strain>
    </source>
</reference>
<keyword evidence="2" id="KW-1133">Transmembrane helix</keyword>
<evidence type="ECO:0000313" key="5">
    <source>
        <dbReference type="Proteomes" id="UP000886891"/>
    </source>
</evidence>
<dbReference type="SMART" id="SM00331">
    <property type="entry name" value="PP2C_SIG"/>
    <property type="match status" value="1"/>
</dbReference>
<dbReference type="SUPFAM" id="SSF81606">
    <property type="entry name" value="PP2C-like"/>
    <property type="match status" value="1"/>
</dbReference>
<dbReference type="Pfam" id="PF07228">
    <property type="entry name" value="SpoIIE"/>
    <property type="match status" value="1"/>
</dbReference>
<dbReference type="Pfam" id="PF19732">
    <property type="entry name" value="SpoIIE_N"/>
    <property type="match status" value="1"/>
</dbReference>
<sequence>MKKVAPIAVAGYAAAFVLFCYLLFLERRTGIRAFAVPFLFALAYNRRNQLILYPLFLGAAMLVDFGWQTAVIAAVPCLGLGALYFVHYRLKKNVRLVAVQITLAVAAIPVIVFGAVTVDGAVRAALSVLFAQLFLYAFVTVLYFLFVRKAAFQPTDGERIALIASIGVLGGIATIEIGWFRPFFLVVAFAVTAALLIGQSAALIVGAGLGVGAGIATGNPALTAYGAVFGCAAAVFDRKSLLAVPFALTAAFFVAGYLFGEATPYLGLIAPFVGSAAVCLIPPSVKEGIRMRVANIGQKTASKSVVNRERQRAGEKLGRLGAVFGEMGDILSVEAGECNRKEDLTRLTRVVAGRCCDPCPYEEQCRKALGGEGTDIVVSELVAAAMDTGKATILDTPPFLSARCKRINGLITATNEAAEQYADGEIRKSHIEEGREMLASQLEGLKRVLKGMEEEMKAPLVYDNETEQKVVAALQAASIVASEAVVYGKEKPDEITVTVPSGDRERAVQAVMELFENRVTLVRAEEAGKGNTALQFGKAPVYSVVYGARNLAAEPEAASGDRLSAIRLEGGKVMLVLSDGMGSGNGAYRNSGYALGLIEHFYRAGFDHMTVVSAVGRLLSLRSKEEFNAVDIAVIDTVTGSAEFIKVGGRESFIVRKGLVDVVESDSLPIGILEEVEAVTERRRLFPNTFIVMVSDGVIDVLGREKLIELLGNVRSGNPDEVAATVMEATVREAGKERDDASVLVGKIFIPR</sequence>
<feature type="transmembrane region" description="Helical" evidence="2">
    <location>
        <begin position="6"/>
        <end position="24"/>
    </location>
</feature>
<comment type="caution">
    <text evidence="4">The sequence shown here is derived from an EMBL/GenBank/DDBJ whole genome shotgun (WGS) entry which is preliminary data.</text>
</comment>
<dbReference type="GO" id="GO:0016791">
    <property type="term" value="F:phosphatase activity"/>
    <property type="evidence" value="ECO:0007669"/>
    <property type="project" value="TreeGrafter"/>
</dbReference>
<feature type="transmembrane region" description="Helical" evidence="2">
    <location>
        <begin position="29"/>
        <end position="45"/>
    </location>
</feature>
<feature type="transmembrane region" description="Helical" evidence="2">
    <location>
        <begin position="241"/>
        <end position="259"/>
    </location>
</feature>
<accession>A0A9D1ND17</accession>
<dbReference type="Proteomes" id="UP000886891">
    <property type="component" value="Unassembled WGS sequence"/>
</dbReference>
<evidence type="ECO:0000256" key="2">
    <source>
        <dbReference type="SAM" id="Phobius"/>
    </source>
</evidence>
<feature type="transmembrane region" description="Helical" evidence="2">
    <location>
        <begin position="159"/>
        <end position="177"/>
    </location>
</feature>
<keyword evidence="2" id="KW-0472">Membrane</keyword>
<feature type="transmembrane region" description="Helical" evidence="2">
    <location>
        <begin position="183"/>
        <end position="205"/>
    </location>
</feature>
<dbReference type="InterPro" id="IPR001932">
    <property type="entry name" value="PPM-type_phosphatase-like_dom"/>
</dbReference>
<keyword evidence="1" id="KW-0378">Hydrolase</keyword>